<dbReference type="Proteomes" id="UP001295794">
    <property type="component" value="Unassembled WGS sequence"/>
</dbReference>
<protein>
    <recommendedName>
        <fullName evidence="4">PWWP domain-containing protein</fullName>
    </recommendedName>
</protein>
<organism evidence="2 3">
    <name type="scientific">Mycena citricolor</name>
    <dbReference type="NCBI Taxonomy" id="2018698"/>
    <lineage>
        <taxon>Eukaryota</taxon>
        <taxon>Fungi</taxon>
        <taxon>Dikarya</taxon>
        <taxon>Basidiomycota</taxon>
        <taxon>Agaricomycotina</taxon>
        <taxon>Agaricomycetes</taxon>
        <taxon>Agaricomycetidae</taxon>
        <taxon>Agaricales</taxon>
        <taxon>Marasmiineae</taxon>
        <taxon>Mycenaceae</taxon>
        <taxon>Mycena</taxon>
    </lineage>
</organism>
<feature type="compositionally biased region" description="Polar residues" evidence="1">
    <location>
        <begin position="23"/>
        <end position="34"/>
    </location>
</feature>
<evidence type="ECO:0008006" key="4">
    <source>
        <dbReference type="Google" id="ProtNLM"/>
    </source>
</evidence>
<feature type="region of interest" description="Disordered" evidence="1">
    <location>
        <begin position="634"/>
        <end position="656"/>
    </location>
</feature>
<dbReference type="EMBL" id="CAVNYO010000082">
    <property type="protein sequence ID" value="CAK5265197.1"/>
    <property type="molecule type" value="Genomic_DNA"/>
</dbReference>
<feature type="compositionally biased region" description="Polar residues" evidence="1">
    <location>
        <begin position="69"/>
        <end position="78"/>
    </location>
</feature>
<feature type="region of interest" description="Disordered" evidence="1">
    <location>
        <begin position="493"/>
        <end position="539"/>
    </location>
</feature>
<feature type="region of interest" description="Disordered" evidence="1">
    <location>
        <begin position="1"/>
        <end position="112"/>
    </location>
</feature>
<name>A0AAD2JW69_9AGAR</name>
<sequence>MSGAERTSGSRATRQAARQASTKFESQLNSSPTRSDPPHSPAKPVRRALSRPNLKQKSVKSASGIPASASATQRPHSTSGRKRPVSLDSRASDGRDSSLTSLSNPPSPINAARTLRGSAFRSISPGGDPQFGWILVNHDGDVFAPRDESGMWWPCRELSRTPFRVLLFERIGERAEDRVIELPAPPSEDYYVEFDSDRAIRFCEPKDAAYPKPTSDESPKKRQKMNLEAQWQLAVSRAVHEVQSNHFPSVQFMQSTRDIPGYQSGSQDKASISQREKPTTTRPQSIRSEKAAYVPPPPDETLDIPGELVYARETAASNKYWPAQILKYEPPSKPSAPPRYHVQWVDASRSSITRDLFYTFDEPGFGTCFLGTFASEVTDAVNDADGDDEEEEDSWTRESSPQPLDPPPDGPRFSALDLRQQFVHTKPVLQAILRDEYAPAREAHLHFLAGGNTRLALAKKASIRGLLDPRQVEKLGKLIVEWCVRLERNSRHVDQQVREERDSESASVPHSAPSPTPTEGVGQPSSPVLDPPTSSFTIAGDEDEAVPERLMAQTGCEGFESLTEVDKLSYCLDVLLPQALVQIILWRNGRRQSLALLSPQEEQQLYNEGREELDTSDWVLTVKHLRQVKEKKLLKDSEKKSKGQAVKTGKVLRQRR</sequence>
<accession>A0AAD2JW69</accession>
<evidence type="ECO:0000256" key="1">
    <source>
        <dbReference type="SAM" id="MobiDB-lite"/>
    </source>
</evidence>
<reference evidence="2" key="1">
    <citation type="submission" date="2023-11" db="EMBL/GenBank/DDBJ databases">
        <authorList>
            <person name="De Vega J J."/>
            <person name="De Vega J J."/>
        </authorList>
    </citation>
    <scope>NUCLEOTIDE SEQUENCE</scope>
</reference>
<dbReference type="AlphaFoldDB" id="A0AAD2JW69"/>
<feature type="compositionally biased region" description="Low complexity" evidence="1">
    <location>
        <begin position="1"/>
        <end position="22"/>
    </location>
</feature>
<feature type="region of interest" description="Disordered" evidence="1">
    <location>
        <begin position="383"/>
        <end position="412"/>
    </location>
</feature>
<comment type="caution">
    <text evidence="2">The sequence shown here is derived from an EMBL/GenBank/DDBJ whole genome shotgun (WGS) entry which is preliminary data.</text>
</comment>
<evidence type="ECO:0000313" key="2">
    <source>
        <dbReference type="EMBL" id="CAK5265197.1"/>
    </source>
</evidence>
<feature type="compositionally biased region" description="Polar residues" evidence="1">
    <location>
        <begin position="249"/>
        <end position="273"/>
    </location>
</feature>
<feature type="compositionally biased region" description="Basic and acidic residues" evidence="1">
    <location>
        <begin position="493"/>
        <end position="504"/>
    </location>
</feature>
<keyword evidence="3" id="KW-1185">Reference proteome</keyword>
<evidence type="ECO:0000313" key="3">
    <source>
        <dbReference type="Proteomes" id="UP001295794"/>
    </source>
</evidence>
<gene>
    <name evidence="2" type="ORF">MYCIT1_LOCUS5976</name>
</gene>
<feature type="compositionally biased region" description="Acidic residues" evidence="1">
    <location>
        <begin position="383"/>
        <end position="393"/>
    </location>
</feature>
<feature type="region of interest" description="Disordered" evidence="1">
    <location>
        <begin position="249"/>
        <end position="300"/>
    </location>
</feature>
<proteinExistence type="predicted"/>